<reference evidence="5" key="1">
    <citation type="submission" date="2023-08" db="EMBL/GenBank/DDBJ databases">
        <title>Reference Genome Resource for the Citrus Pathogen Phytophthora citrophthora.</title>
        <authorList>
            <person name="Moller H."/>
            <person name="Coetzee B."/>
            <person name="Rose L.J."/>
            <person name="Van Niekerk J.M."/>
        </authorList>
    </citation>
    <scope>NUCLEOTIDE SEQUENCE</scope>
    <source>
        <strain evidence="5">STE-U-9442</strain>
    </source>
</reference>
<dbReference type="InterPro" id="IPR001611">
    <property type="entry name" value="Leu-rich_rpt"/>
</dbReference>
<dbReference type="Gene3D" id="3.80.10.10">
    <property type="entry name" value="Ribonuclease Inhibitor"/>
    <property type="match status" value="3"/>
</dbReference>
<feature type="compositionally biased region" description="Acidic residues" evidence="4">
    <location>
        <begin position="49"/>
        <end position="62"/>
    </location>
</feature>
<proteinExistence type="predicted"/>
<dbReference type="InterPro" id="IPR032675">
    <property type="entry name" value="LRR_dom_sf"/>
</dbReference>
<evidence type="ECO:0000313" key="5">
    <source>
        <dbReference type="EMBL" id="KAK1946871.1"/>
    </source>
</evidence>
<protein>
    <submittedName>
        <fullName evidence="5">Leucine-rich repeat-containing protein 74B</fullName>
    </submittedName>
</protein>
<keyword evidence="2" id="KW-0433">Leucine-rich repeat</keyword>
<keyword evidence="3" id="KW-0677">Repeat</keyword>
<dbReference type="GO" id="GO:0005096">
    <property type="term" value="F:GTPase activator activity"/>
    <property type="evidence" value="ECO:0007669"/>
    <property type="project" value="UniProtKB-KW"/>
</dbReference>
<gene>
    <name evidence="5" type="ORF">P3T76_002423</name>
</gene>
<dbReference type="GO" id="GO:0005634">
    <property type="term" value="C:nucleus"/>
    <property type="evidence" value="ECO:0007669"/>
    <property type="project" value="TreeGrafter"/>
</dbReference>
<name>A0AAD9GYE2_9STRA</name>
<evidence type="ECO:0000256" key="2">
    <source>
        <dbReference type="ARBA" id="ARBA00022614"/>
    </source>
</evidence>
<organism evidence="5 6">
    <name type="scientific">Phytophthora citrophthora</name>
    <dbReference type="NCBI Taxonomy" id="4793"/>
    <lineage>
        <taxon>Eukaryota</taxon>
        <taxon>Sar</taxon>
        <taxon>Stramenopiles</taxon>
        <taxon>Oomycota</taxon>
        <taxon>Peronosporomycetes</taxon>
        <taxon>Peronosporales</taxon>
        <taxon>Peronosporaceae</taxon>
        <taxon>Phytophthora</taxon>
    </lineage>
</organism>
<dbReference type="GO" id="GO:0031267">
    <property type="term" value="F:small GTPase binding"/>
    <property type="evidence" value="ECO:0007669"/>
    <property type="project" value="TreeGrafter"/>
</dbReference>
<dbReference type="PANTHER" id="PTHR24113">
    <property type="entry name" value="RAN GTPASE-ACTIVATING PROTEIN 1"/>
    <property type="match status" value="1"/>
</dbReference>
<feature type="region of interest" description="Disordered" evidence="4">
    <location>
        <begin position="37"/>
        <end position="69"/>
    </location>
</feature>
<dbReference type="GO" id="GO:0048471">
    <property type="term" value="C:perinuclear region of cytoplasm"/>
    <property type="evidence" value="ECO:0007669"/>
    <property type="project" value="TreeGrafter"/>
</dbReference>
<dbReference type="AlphaFoldDB" id="A0AAD9GYE2"/>
<evidence type="ECO:0000313" key="6">
    <source>
        <dbReference type="Proteomes" id="UP001259832"/>
    </source>
</evidence>
<accession>A0AAD9GYE2</accession>
<dbReference type="GO" id="GO:0006913">
    <property type="term" value="P:nucleocytoplasmic transport"/>
    <property type="evidence" value="ECO:0007669"/>
    <property type="project" value="TreeGrafter"/>
</dbReference>
<evidence type="ECO:0000256" key="1">
    <source>
        <dbReference type="ARBA" id="ARBA00022468"/>
    </source>
</evidence>
<dbReference type="Proteomes" id="UP001259832">
    <property type="component" value="Unassembled WGS sequence"/>
</dbReference>
<dbReference type="PROSITE" id="PS51450">
    <property type="entry name" value="LRR"/>
    <property type="match status" value="1"/>
</dbReference>
<comment type="caution">
    <text evidence="5">The sequence shown here is derived from an EMBL/GenBank/DDBJ whole genome shotgun (WGS) entry which is preliminary data.</text>
</comment>
<keyword evidence="6" id="KW-1185">Reference proteome</keyword>
<dbReference type="SMART" id="SM00368">
    <property type="entry name" value="LRR_RI"/>
    <property type="match status" value="8"/>
</dbReference>
<keyword evidence="1" id="KW-0343">GTPase activation</keyword>
<dbReference type="Pfam" id="PF13516">
    <property type="entry name" value="LRR_6"/>
    <property type="match status" value="7"/>
</dbReference>
<dbReference type="InterPro" id="IPR027038">
    <property type="entry name" value="RanGap"/>
</dbReference>
<dbReference type="GO" id="GO:0005829">
    <property type="term" value="C:cytosol"/>
    <property type="evidence" value="ECO:0007669"/>
    <property type="project" value="TreeGrafter"/>
</dbReference>
<evidence type="ECO:0000256" key="3">
    <source>
        <dbReference type="ARBA" id="ARBA00022737"/>
    </source>
</evidence>
<evidence type="ECO:0000256" key="4">
    <source>
        <dbReference type="SAM" id="MobiDB-lite"/>
    </source>
</evidence>
<dbReference type="EMBL" id="JASMQC010000003">
    <property type="protein sequence ID" value="KAK1946871.1"/>
    <property type="molecule type" value="Genomic_DNA"/>
</dbReference>
<sequence>MKEIQRHTTHSGQIDYYADKQHLFTKWKKVQVSQQHQLSPLPLSRANEVDDSDNEVEPEDDSTNQPFGKLSPRSLFYHECVKNQILPEAIFSRINEITAPSSQPPTARVGPAPSLASVASMLISGRTKRRLSLQLQQFGLGDAKILALSKSLREFQALQVLDLSDNRLTDTSIIPLLQALATGRSPRSVKDKILAAASQTTRRNSSGEPQEGCILTVLNLSKNELGRKGCKQVASFLDVCRTLTYLDLSHTTLGGDDEAFAPVAVAIESHPSLKRVNLSHNSIGERGGILLGTMLTSPSCVVRVLDVSWNSIRRTGAVALGLAMRTNTSLKNLQMSMNRCGDGGGEQLAAALACNTTLAQLDLSHNALTGVSAVAFGFFLRQNQSLRTLDMKDNSLGEVGARALLRAIALGSRCEISLSVHDLETSSVGATTTTSSSIFDASLPSASSPFELRIGESPYAFAVASELLDAALYQGRCALAEISYEGSSGEIPRSAGTARRSGRAKSAKNKVVLAVDQERKCLYSVSDSNKAPWKLPAKGVLRATATFTAPPLSRGPVPWLDEASCLGLIQLVKRGFSSRDMMSLLDLVLADLHLTTTQATFFINHLHPLLPKMELLGRLWPCLIDGDNVFAFLQQHSTQSEQWRLIDRFGPVIMQFSTANPTGHWNLTLRDPRHRKLALWFASLNAHHTSALSRCQHKRTDCSQYGRGFHWRNVVFNQKRLQLTYTFFDRLPRDGVLEFDYVSPIRPEDKCVGDIPLESQNGTESDQTIMTDDELAALLAQVGAEVCAIYVPVHKRQNLKYHLVLFHLAIASRRVLTRQAHHVLQHFPKNYESGRLRALVAMHHAIVDLECFGELLERLAVPDRSRVYVTLGYLNTVMPLAVDMDFEVDFTHEDEKMLLRALVDLSIACPMDMIRIDSTRSTILIIYSMYQTNTVPATGRICFRYVTHQGGNRVDWLRARRQIYGHFLCGGRLKGLSDSAALALAAGVGSCDITTGNSSNPVDGGNSAAIPS</sequence>
<dbReference type="PANTHER" id="PTHR24113:SF12">
    <property type="entry name" value="RAN GTPASE-ACTIVATING PROTEIN 1"/>
    <property type="match status" value="1"/>
</dbReference>
<dbReference type="SUPFAM" id="SSF52047">
    <property type="entry name" value="RNI-like"/>
    <property type="match status" value="1"/>
</dbReference>